<accession>A0A429GHP7</accession>
<keyword evidence="5" id="KW-0560">Oxidoreductase</keyword>
<dbReference type="SUPFAM" id="SSF48310">
    <property type="entry name" value="Aldehyde ferredoxin oxidoreductase, C-terminal domains"/>
    <property type="match status" value="1"/>
</dbReference>
<evidence type="ECO:0000313" key="11">
    <source>
        <dbReference type="Proteomes" id="UP000277582"/>
    </source>
</evidence>
<dbReference type="GO" id="GO:0016625">
    <property type="term" value="F:oxidoreductase activity, acting on the aldehyde or oxo group of donors, iron-sulfur protein as acceptor"/>
    <property type="evidence" value="ECO:0007669"/>
    <property type="project" value="InterPro"/>
</dbReference>
<dbReference type="InterPro" id="IPR013985">
    <property type="entry name" value="Ald_Fedxn_OxRdtase_dom3"/>
</dbReference>
<dbReference type="Proteomes" id="UP000277582">
    <property type="component" value="Unassembled WGS sequence"/>
</dbReference>
<comment type="cofactor">
    <cofactor evidence="1">
        <name>[4Fe-4S] cluster</name>
        <dbReference type="ChEBI" id="CHEBI:49883"/>
    </cofactor>
</comment>
<keyword evidence="4" id="KW-0479">Metal-binding</keyword>
<evidence type="ECO:0000256" key="3">
    <source>
        <dbReference type="ARBA" id="ARBA00022485"/>
    </source>
</evidence>
<dbReference type="RefSeq" id="WP_125671931.1">
    <property type="nucleotide sequence ID" value="NZ_RCOS01000118.1"/>
</dbReference>
<proteinExistence type="inferred from homology"/>
<evidence type="ECO:0000256" key="1">
    <source>
        <dbReference type="ARBA" id="ARBA00001966"/>
    </source>
</evidence>
<dbReference type="InterPro" id="IPR013984">
    <property type="entry name" value="Ald_Fedxn_OxRdtase_dom2"/>
</dbReference>
<dbReference type="InterPro" id="IPR036021">
    <property type="entry name" value="Tungsten_al_ferr_oxy-like_C"/>
</dbReference>
<dbReference type="InterPro" id="IPR001203">
    <property type="entry name" value="OxRdtase_Ald_Fedxn_C"/>
</dbReference>
<dbReference type="OrthoDB" id="30771at2157"/>
<gene>
    <name evidence="10" type="ORF">D6D85_10540</name>
</gene>
<evidence type="ECO:0000313" key="10">
    <source>
        <dbReference type="EMBL" id="RSN73411.1"/>
    </source>
</evidence>
<dbReference type="Gene3D" id="1.10.599.10">
    <property type="entry name" value="Aldehyde Ferredoxin Oxidoreductase Protein, subunit A, domain 3"/>
    <property type="match status" value="1"/>
</dbReference>
<dbReference type="Pfam" id="PF02730">
    <property type="entry name" value="AFOR_N"/>
    <property type="match status" value="1"/>
</dbReference>
<evidence type="ECO:0000256" key="4">
    <source>
        <dbReference type="ARBA" id="ARBA00022723"/>
    </source>
</evidence>
<evidence type="ECO:0000259" key="9">
    <source>
        <dbReference type="SMART" id="SM00790"/>
    </source>
</evidence>
<sequence length="594" mass="66515">MRGYGLIHWIDLSTRSVRSEPVPDELAWNFIGGKGLGAKILYDFTDERTDPIGPDNLLIFSIGPFTGTAVPYSGKGAFTFKSPLTGIMGESIIGGTIGAAARWTGTTALVIKGKAEKPVYIAVSEDGVEIKDADHLWGLDIYRTEDEIKKEHKRCSVAAIGPAGENLVKFAAIGNERWRQAGRAGGGAVMGSKRVKAIVMEYEKQKWDAFDRDAVIKYSAEEIIPKAKEALKSYFERGTPAMVEIANDWGFFPSYYWSRGSLEGWEGISWDSIKREVFVHPRACFGCPTPCGRYCRVRDGRYEGSEVELDYETIYAIGGLNAITDVKAVVWLNDQADRLGMDTITLGNVFGFAIEAYKRGKIDPGFKLDYGDPESLYELAEMIARREGVGDILAEGVAHASRKLGLEDIAVHVKGLEPAGYDPRILKSMILSYGVSSRGACHLRMMGYFLDIRGIGGDRNAVNEEKTVALAEWEEKCVLWDSLLACKFSRTVMEPEQMAKYYTLITGRQTTPGDLRRAARRIINLVRMYNVRHGIRRKDDKLPKRLLKETLQGKEEGRITEEEQERFLSLYYRIRGWDEEGVPRPETLREYGLS</sequence>
<feature type="domain" description="Aldehyde ferredoxin oxidoreductase N-terminal" evidence="9">
    <location>
        <begin position="5"/>
        <end position="204"/>
    </location>
</feature>
<dbReference type="GO" id="GO:0046872">
    <property type="term" value="F:metal ion binding"/>
    <property type="evidence" value="ECO:0007669"/>
    <property type="project" value="UniProtKB-KW"/>
</dbReference>
<evidence type="ECO:0000256" key="2">
    <source>
        <dbReference type="ARBA" id="ARBA00011032"/>
    </source>
</evidence>
<dbReference type="InterPro" id="IPR036503">
    <property type="entry name" value="Ald_Fedxn_OxRdtase_N_sf"/>
</dbReference>
<dbReference type="Gene3D" id="3.60.9.10">
    <property type="entry name" value="Aldehyde ferredoxin oxidoreductase, N-terminal domain"/>
    <property type="match status" value="1"/>
</dbReference>
<comment type="cofactor">
    <cofactor evidence="8">
        <name>tungstopterin</name>
        <dbReference type="ChEBI" id="CHEBI:30402"/>
    </cofactor>
</comment>
<keyword evidence="6" id="KW-0408">Iron</keyword>
<evidence type="ECO:0000256" key="8">
    <source>
        <dbReference type="ARBA" id="ARBA00049934"/>
    </source>
</evidence>
<dbReference type="AlphaFoldDB" id="A0A429GHP7"/>
<evidence type="ECO:0000256" key="5">
    <source>
        <dbReference type="ARBA" id="ARBA00023002"/>
    </source>
</evidence>
<organism evidence="10 11">
    <name type="scientific">Candidatus Methanodesulfokora washburnensis</name>
    <dbReference type="NCBI Taxonomy" id="2478471"/>
    <lineage>
        <taxon>Archaea</taxon>
        <taxon>Thermoproteota</taxon>
        <taxon>Candidatus Korarchaeia</taxon>
        <taxon>Candidatus Korarchaeia incertae sedis</taxon>
        <taxon>Candidatus Methanodesulfokora</taxon>
    </lineage>
</organism>
<dbReference type="InterPro" id="IPR013983">
    <property type="entry name" value="Ald_Fedxn_OxRdtase_N"/>
</dbReference>
<comment type="similarity">
    <text evidence="2">Belongs to the AOR/FOR family.</text>
</comment>
<evidence type="ECO:0000256" key="6">
    <source>
        <dbReference type="ARBA" id="ARBA00023004"/>
    </source>
</evidence>
<dbReference type="GO" id="GO:0051539">
    <property type="term" value="F:4 iron, 4 sulfur cluster binding"/>
    <property type="evidence" value="ECO:0007669"/>
    <property type="project" value="UniProtKB-KW"/>
</dbReference>
<dbReference type="PANTHER" id="PTHR30038:SF9">
    <property type="entry name" value="ALDEHYDE FERREDOXIN OXIDOREDUCTASE"/>
    <property type="match status" value="1"/>
</dbReference>
<dbReference type="SUPFAM" id="SSF56228">
    <property type="entry name" value="Aldehyde ferredoxin oxidoreductase, N-terminal domain"/>
    <property type="match status" value="1"/>
</dbReference>
<protein>
    <submittedName>
        <fullName evidence="10">Aldehyde ferredoxin oxidoreductase</fullName>
    </submittedName>
</protein>
<keyword evidence="3" id="KW-0004">4Fe-4S</keyword>
<keyword evidence="11" id="KW-1185">Reference proteome</keyword>
<dbReference type="Gene3D" id="1.10.569.10">
    <property type="entry name" value="Aldehyde Ferredoxin Oxidoreductase Protein, subunit A, domain 2"/>
    <property type="match status" value="1"/>
</dbReference>
<comment type="caution">
    <text evidence="10">The sequence shown here is derived from an EMBL/GenBank/DDBJ whole genome shotgun (WGS) entry which is preliminary data.</text>
</comment>
<dbReference type="PANTHER" id="PTHR30038">
    <property type="entry name" value="ALDEHYDE FERREDOXIN OXIDOREDUCTASE"/>
    <property type="match status" value="1"/>
</dbReference>
<dbReference type="Pfam" id="PF01314">
    <property type="entry name" value="AFOR_C"/>
    <property type="match status" value="1"/>
</dbReference>
<dbReference type="InterPro" id="IPR051919">
    <property type="entry name" value="W-dependent_AOR"/>
</dbReference>
<keyword evidence="7" id="KW-0411">Iron-sulfur</keyword>
<name>A0A429GHP7_9CREN</name>
<dbReference type="GO" id="GO:0009055">
    <property type="term" value="F:electron transfer activity"/>
    <property type="evidence" value="ECO:0007669"/>
    <property type="project" value="InterPro"/>
</dbReference>
<dbReference type="EMBL" id="RCOS01000118">
    <property type="protein sequence ID" value="RSN73411.1"/>
    <property type="molecule type" value="Genomic_DNA"/>
</dbReference>
<reference evidence="10 11" key="1">
    <citation type="submission" date="2018-10" db="EMBL/GenBank/DDBJ databases">
        <title>Co-occurring genomic capacity for anaerobic methane metabolism and dissimilatory sulfite reduction discovered in the Korarchaeota.</title>
        <authorList>
            <person name="Mckay L.J."/>
            <person name="Dlakic M."/>
            <person name="Fields M.W."/>
            <person name="Delmont T.O."/>
            <person name="Eren A.M."/>
            <person name="Jay Z.J."/>
            <person name="Klingelsmith K.B."/>
            <person name="Rusch D.B."/>
            <person name="Inskeep W.P."/>
        </authorList>
    </citation>
    <scope>NUCLEOTIDE SEQUENCE [LARGE SCALE GENOMIC DNA]</scope>
    <source>
        <strain evidence="10 11">MDKW</strain>
    </source>
</reference>
<dbReference type="SMART" id="SM00790">
    <property type="entry name" value="AFOR_N"/>
    <property type="match status" value="1"/>
</dbReference>
<evidence type="ECO:0000256" key="7">
    <source>
        <dbReference type="ARBA" id="ARBA00023014"/>
    </source>
</evidence>